<dbReference type="EMBL" id="JXMS01000009">
    <property type="protein sequence ID" value="OBQ52654.1"/>
    <property type="molecule type" value="Genomic_DNA"/>
</dbReference>
<proteinExistence type="predicted"/>
<evidence type="ECO:0000313" key="2">
    <source>
        <dbReference type="Proteomes" id="UP000091979"/>
    </source>
</evidence>
<dbReference type="Proteomes" id="UP000091979">
    <property type="component" value="Unassembled WGS sequence"/>
</dbReference>
<gene>
    <name evidence="1" type="ORF">SP90_06685</name>
</gene>
<reference evidence="1 2" key="1">
    <citation type="submission" date="2015-01" db="EMBL/GenBank/DDBJ databases">
        <title>Desulfovibrio sp. JC271 draft genome sequence.</title>
        <authorList>
            <person name="Shivani Y."/>
            <person name="Subhash Y."/>
            <person name="Sasikala C."/>
            <person name="Ramana C.V."/>
        </authorList>
    </citation>
    <scope>NUCLEOTIDE SEQUENCE [LARGE SCALE GENOMIC DNA]</scope>
    <source>
        <strain evidence="1 2">JC271</strain>
    </source>
</reference>
<name>A0A1B7XEP8_9BACT</name>
<protein>
    <submittedName>
        <fullName evidence="1">Uncharacterized protein</fullName>
    </submittedName>
</protein>
<comment type="caution">
    <text evidence="1">The sequence shown here is derived from an EMBL/GenBank/DDBJ whole genome shotgun (WGS) entry which is preliminary data.</text>
</comment>
<sequence>MNNNTLSRIFTVFRKTYAMPSERWLPPAWKNGVMQEIYAMPPVRTVSLFERVSPQVAAVAGVLLVLITIPCIQTAQNALTLLDTQLVDAALDSAQFFL</sequence>
<evidence type="ECO:0000313" key="1">
    <source>
        <dbReference type="EMBL" id="OBQ52654.1"/>
    </source>
</evidence>
<accession>A0A1B7XEP8</accession>
<dbReference type="AlphaFoldDB" id="A0A1B7XEP8"/>
<organism evidence="1 2">
    <name type="scientific">Halodesulfovibrio spirochaetisodalis</name>
    <dbReference type="NCBI Taxonomy" id="1560234"/>
    <lineage>
        <taxon>Bacteria</taxon>
        <taxon>Pseudomonadati</taxon>
        <taxon>Thermodesulfobacteriota</taxon>
        <taxon>Desulfovibrionia</taxon>
        <taxon>Desulfovibrionales</taxon>
        <taxon>Desulfovibrionaceae</taxon>
        <taxon>Halodesulfovibrio</taxon>
    </lineage>
</organism>
<dbReference type="PATRIC" id="fig|1560234.3.peg.3312"/>
<dbReference type="STRING" id="1560234.SP90_06685"/>
<keyword evidence="2" id="KW-1185">Reference proteome</keyword>